<dbReference type="AlphaFoldDB" id="A0A1H9YG89"/>
<name>A0A1H9YG89_9EURY</name>
<keyword evidence="3" id="KW-1185">Reference proteome</keyword>
<feature type="region of interest" description="Disordered" evidence="1">
    <location>
        <begin position="21"/>
        <end position="42"/>
    </location>
</feature>
<accession>A0A1H9YG89</accession>
<evidence type="ECO:0000256" key="1">
    <source>
        <dbReference type="SAM" id="MobiDB-lite"/>
    </source>
</evidence>
<reference evidence="3" key="1">
    <citation type="submission" date="2016-10" db="EMBL/GenBank/DDBJ databases">
        <authorList>
            <person name="Varghese N."/>
            <person name="Submissions S."/>
        </authorList>
    </citation>
    <scope>NUCLEOTIDE SEQUENCE [LARGE SCALE GENOMIC DNA]</scope>
    <source>
        <strain evidence="3">SLH 33</strain>
    </source>
</reference>
<protein>
    <recommendedName>
        <fullName evidence="4">PGF-CTERM protein</fullName>
    </recommendedName>
</protein>
<organism evidence="2 3">
    <name type="scientific">Methanococcoides vulcani</name>
    <dbReference type="NCBI Taxonomy" id="1353158"/>
    <lineage>
        <taxon>Archaea</taxon>
        <taxon>Methanobacteriati</taxon>
        <taxon>Methanobacteriota</taxon>
        <taxon>Stenosarchaea group</taxon>
        <taxon>Methanomicrobia</taxon>
        <taxon>Methanosarcinales</taxon>
        <taxon>Methanosarcinaceae</taxon>
        <taxon>Methanococcoides</taxon>
    </lineage>
</organism>
<evidence type="ECO:0000313" key="2">
    <source>
        <dbReference type="EMBL" id="SES68036.1"/>
    </source>
</evidence>
<dbReference type="STRING" id="1353158.SAMN04488587_0541"/>
<dbReference type="EMBL" id="FOHQ01000001">
    <property type="protein sequence ID" value="SES68036.1"/>
    <property type="molecule type" value="Genomic_DNA"/>
</dbReference>
<dbReference type="Proteomes" id="UP000243338">
    <property type="component" value="Unassembled WGS sequence"/>
</dbReference>
<gene>
    <name evidence="2" type="ORF">SAMN04488587_0541</name>
</gene>
<evidence type="ECO:0000313" key="3">
    <source>
        <dbReference type="Proteomes" id="UP000243338"/>
    </source>
</evidence>
<evidence type="ECO:0008006" key="4">
    <source>
        <dbReference type="Google" id="ProtNLM"/>
    </source>
</evidence>
<proteinExistence type="predicted"/>
<sequence>MIIGIMLVGFAWGGSFDTVNNDDNELDDPEHTDRITDSNNPDSRFEEYKSDPLFIASRGTFPKTIDWEWENSVHDCWLSLSINAPAYTIDSSIRSIGTNSEFLIVGINSDQQGKMNGSRIDEIYRKIDDHCEREEGISGISVVFMWPMEDESIPLPEYGPEIFEEAKSSSSFIAAYGTMPVINQDSEKRRWTDQLGYYMDRELDPFFAESDGPVIGYGVSINGYLSVGMDLENPEKVNESVIDEIYQMIDRHFEQEAGINEVPVVFEWEENAVEDIGVEDTTPSSDEEDICVIDDDGNVITYTRDEAYLDEDGNLVIIDNGTQEEIGTENQTPGFTSIMLIIGLFLSASLRK</sequence>